<dbReference type="Pfam" id="PF00098">
    <property type="entry name" value="zf-CCHC"/>
    <property type="match status" value="1"/>
</dbReference>
<organism evidence="4 5">
    <name type="scientific">Chara braunii</name>
    <name type="common">Braun's stonewort</name>
    <dbReference type="NCBI Taxonomy" id="69332"/>
    <lineage>
        <taxon>Eukaryota</taxon>
        <taxon>Viridiplantae</taxon>
        <taxon>Streptophyta</taxon>
        <taxon>Charophyceae</taxon>
        <taxon>Charales</taxon>
        <taxon>Characeae</taxon>
        <taxon>Chara</taxon>
    </lineage>
</organism>
<dbReference type="SMART" id="SM00343">
    <property type="entry name" value="ZnF_C2HC"/>
    <property type="match status" value="1"/>
</dbReference>
<evidence type="ECO:0000313" key="5">
    <source>
        <dbReference type="Proteomes" id="UP000265515"/>
    </source>
</evidence>
<keyword evidence="1" id="KW-0863">Zinc-finger</keyword>
<accession>A0A388KX66</accession>
<dbReference type="SUPFAM" id="SSF57756">
    <property type="entry name" value="Retrovirus zinc finger-like domains"/>
    <property type="match status" value="1"/>
</dbReference>
<name>A0A388KX66_CHABU</name>
<feature type="domain" description="CCHC-type" evidence="3">
    <location>
        <begin position="28"/>
        <end position="43"/>
    </location>
</feature>
<dbReference type="InterPro" id="IPR001878">
    <property type="entry name" value="Znf_CCHC"/>
</dbReference>
<feature type="compositionally biased region" description="Acidic residues" evidence="2">
    <location>
        <begin position="242"/>
        <end position="251"/>
    </location>
</feature>
<dbReference type="InterPro" id="IPR036875">
    <property type="entry name" value="Znf_CCHC_sf"/>
</dbReference>
<dbReference type="GO" id="GO:0003676">
    <property type="term" value="F:nucleic acid binding"/>
    <property type="evidence" value="ECO:0007669"/>
    <property type="project" value="InterPro"/>
</dbReference>
<proteinExistence type="predicted"/>
<dbReference type="PROSITE" id="PS50158">
    <property type="entry name" value="ZF_CCHC"/>
    <property type="match status" value="1"/>
</dbReference>
<sequence length="258" mass="29522">MSNTDQRDGGNAGGGGPEDRRRYRPPTCFACSEAGHYANQCPNPAPRYHHQARPSTSADSRGSRSPRRCPNPAPRYHHQARPSTSADSRGSRSPRRYEPRRRRESPERDSELRATVMKLSKSVSVMHDFVEQQNRKKEEKARKKREMKEEAGREEAERLKHEEKEARAAEKARKRAEEQKKAADAEKERRAQMKKDVDLSVAIRLSEMEDSWFQRLHSVIGPLHTTDDKKGKKKVIYPSSAESEDESEDSDTSVTRAK</sequence>
<feature type="compositionally biased region" description="Basic residues" evidence="2">
    <location>
        <begin position="92"/>
        <end position="103"/>
    </location>
</feature>
<gene>
    <name evidence="4" type="ORF">CBR_g19064</name>
</gene>
<protein>
    <recommendedName>
        <fullName evidence="3">CCHC-type domain-containing protein</fullName>
    </recommendedName>
</protein>
<dbReference type="Proteomes" id="UP000265515">
    <property type="component" value="Unassembled WGS sequence"/>
</dbReference>
<dbReference type="EMBL" id="BFEA01000208">
    <property type="protein sequence ID" value="GBG74656.1"/>
    <property type="molecule type" value="Genomic_DNA"/>
</dbReference>
<feature type="compositionally biased region" description="Basic and acidic residues" evidence="2">
    <location>
        <begin position="128"/>
        <end position="198"/>
    </location>
</feature>
<dbReference type="GO" id="GO:0008270">
    <property type="term" value="F:zinc ion binding"/>
    <property type="evidence" value="ECO:0007669"/>
    <property type="project" value="UniProtKB-KW"/>
</dbReference>
<keyword evidence="1" id="KW-0862">Zinc</keyword>
<reference evidence="4 5" key="1">
    <citation type="journal article" date="2018" name="Cell">
        <title>The Chara Genome: Secondary Complexity and Implications for Plant Terrestrialization.</title>
        <authorList>
            <person name="Nishiyama T."/>
            <person name="Sakayama H."/>
            <person name="Vries J.D."/>
            <person name="Buschmann H."/>
            <person name="Saint-Marcoux D."/>
            <person name="Ullrich K.K."/>
            <person name="Haas F.B."/>
            <person name="Vanderstraeten L."/>
            <person name="Becker D."/>
            <person name="Lang D."/>
            <person name="Vosolsobe S."/>
            <person name="Rombauts S."/>
            <person name="Wilhelmsson P.K.I."/>
            <person name="Janitza P."/>
            <person name="Kern R."/>
            <person name="Heyl A."/>
            <person name="Rumpler F."/>
            <person name="Villalobos L.I.A.C."/>
            <person name="Clay J.M."/>
            <person name="Skokan R."/>
            <person name="Toyoda A."/>
            <person name="Suzuki Y."/>
            <person name="Kagoshima H."/>
            <person name="Schijlen E."/>
            <person name="Tajeshwar N."/>
            <person name="Catarino B."/>
            <person name="Hetherington A.J."/>
            <person name="Saltykova A."/>
            <person name="Bonnot C."/>
            <person name="Breuninger H."/>
            <person name="Symeonidi A."/>
            <person name="Radhakrishnan G.V."/>
            <person name="Van Nieuwerburgh F."/>
            <person name="Deforce D."/>
            <person name="Chang C."/>
            <person name="Karol K.G."/>
            <person name="Hedrich R."/>
            <person name="Ulvskov P."/>
            <person name="Glockner G."/>
            <person name="Delwiche C.F."/>
            <person name="Petrasek J."/>
            <person name="Van de Peer Y."/>
            <person name="Friml J."/>
            <person name="Beilby M."/>
            <person name="Dolan L."/>
            <person name="Kohara Y."/>
            <person name="Sugano S."/>
            <person name="Fujiyama A."/>
            <person name="Delaux P.-M."/>
            <person name="Quint M."/>
            <person name="TheiBen G."/>
            <person name="Hagemann M."/>
            <person name="Harholt J."/>
            <person name="Dunand C."/>
            <person name="Zachgo S."/>
            <person name="Langdale J."/>
            <person name="Maumus F."/>
            <person name="Straeten D.V.D."/>
            <person name="Gould S.B."/>
            <person name="Rensing S.A."/>
        </authorList>
    </citation>
    <scope>NUCLEOTIDE SEQUENCE [LARGE SCALE GENOMIC DNA]</scope>
    <source>
        <strain evidence="4 5">S276</strain>
    </source>
</reference>
<keyword evidence="5" id="KW-1185">Reference proteome</keyword>
<feature type="region of interest" description="Disordered" evidence="2">
    <location>
        <begin position="1"/>
        <end position="199"/>
    </location>
</feature>
<comment type="caution">
    <text evidence="4">The sequence shown here is derived from an EMBL/GenBank/DDBJ whole genome shotgun (WGS) entry which is preliminary data.</text>
</comment>
<evidence type="ECO:0000256" key="2">
    <source>
        <dbReference type="SAM" id="MobiDB-lite"/>
    </source>
</evidence>
<dbReference type="Gramene" id="GBG74656">
    <property type="protein sequence ID" value="GBG74656"/>
    <property type="gene ID" value="CBR_g19064"/>
</dbReference>
<dbReference type="AlphaFoldDB" id="A0A388KX66"/>
<evidence type="ECO:0000256" key="1">
    <source>
        <dbReference type="PROSITE-ProRule" id="PRU00047"/>
    </source>
</evidence>
<feature type="region of interest" description="Disordered" evidence="2">
    <location>
        <begin position="220"/>
        <end position="258"/>
    </location>
</feature>
<evidence type="ECO:0000259" key="3">
    <source>
        <dbReference type="PROSITE" id="PS50158"/>
    </source>
</evidence>
<keyword evidence="1" id="KW-0479">Metal-binding</keyword>
<evidence type="ECO:0000313" key="4">
    <source>
        <dbReference type="EMBL" id="GBG74656.1"/>
    </source>
</evidence>